<sequence>AGPAVTIAETGGHDTETTSPTLLNSVGHDDRNDRSRWPKYALGYAVPQRPIDHILANGQLGWRPPTLCIKGAVVVPDGGDEPGGLTLTRCIAWNVKCRPLLPRLERTERTKRFVVRGVEKVGLLFGHRAVSGCVEAVS</sequence>
<keyword evidence="2" id="KW-1185">Reference proteome</keyword>
<accession>A0ABW7HKV3</accession>
<feature type="non-terminal residue" evidence="1">
    <location>
        <position position="1"/>
    </location>
</feature>
<dbReference type="Proteomes" id="UP001606134">
    <property type="component" value="Unassembled WGS sequence"/>
</dbReference>
<evidence type="ECO:0000313" key="1">
    <source>
        <dbReference type="EMBL" id="MFG6490515.1"/>
    </source>
</evidence>
<dbReference type="EMBL" id="JBIGIC010000026">
    <property type="protein sequence ID" value="MFG6490515.1"/>
    <property type="molecule type" value="Genomic_DNA"/>
</dbReference>
<comment type="caution">
    <text evidence="1">The sequence shown here is derived from an EMBL/GenBank/DDBJ whole genome shotgun (WGS) entry which is preliminary data.</text>
</comment>
<evidence type="ECO:0000313" key="2">
    <source>
        <dbReference type="Proteomes" id="UP001606134"/>
    </source>
</evidence>
<organism evidence="1 2">
    <name type="scientific">Pelomonas candidula</name>
    <dbReference type="NCBI Taxonomy" id="3299025"/>
    <lineage>
        <taxon>Bacteria</taxon>
        <taxon>Pseudomonadati</taxon>
        <taxon>Pseudomonadota</taxon>
        <taxon>Betaproteobacteria</taxon>
        <taxon>Burkholderiales</taxon>
        <taxon>Sphaerotilaceae</taxon>
        <taxon>Roseateles</taxon>
    </lineage>
</organism>
<gene>
    <name evidence="1" type="ORF">ACG04R_27880</name>
</gene>
<name>A0ABW7HKV3_9BURK</name>
<proteinExistence type="predicted"/>
<protein>
    <submittedName>
        <fullName evidence="1">Uncharacterized protein</fullName>
    </submittedName>
</protein>
<reference evidence="1 2" key="1">
    <citation type="submission" date="2024-08" db="EMBL/GenBank/DDBJ databases">
        <authorList>
            <person name="Lu H."/>
        </authorList>
    </citation>
    <scope>NUCLEOTIDE SEQUENCE [LARGE SCALE GENOMIC DNA]</scope>
    <source>
        <strain evidence="1 2">BYS78W</strain>
    </source>
</reference>
<dbReference type="RefSeq" id="WP_394417892.1">
    <property type="nucleotide sequence ID" value="NZ_JBIGIC010000026.1"/>
</dbReference>